<dbReference type="GO" id="GO:0022857">
    <property type="term" value="F:transmembrane transporter activity"/>
    <property type="evidence" value="ECO:0007669"/>
    <property type="project" value="InterPro"/>
</dbReference>
<dbReference type="STRING" id="1618578.UV74_C0013G0235"/>
<proteinExistence type="predicted"/>
<evidence type="ECO:0000256" key="5">
    <source>
        <dbReference type="ARBA" id="ARBA00022989"/>
    </source>
</evidence>
<dbReference type="CDD" id="cd06173">
    <property type="entry name" value="MFS_MefA_like"/>
    <property type="match status" value="1"/>
</dbReference>
<feature type="transmembrane region" description="Helical" evidence="7">
    <location>
        <begin position="98"/>
        <end position="116"/>
    </location>
</feature>
<keyword evidence="2" id="KW-0813">Transport</keyword>
<accession>A0A0G1GE25</accession>
<comment type="caution">
    <text evidence="8">The sequence shown here is derived from an EMBL/GenBank/DDBJ whole genome shotgun (WGS) entry which is preliminary data.</text>
</comment>
<evidence type="ECO:0000256" key="2">
    <source>
        <dbReference type="ARBA" id="ARBA00022448"/>
    </source>
</evidence>
<dbReference type="SUPFAM" id="SSF103473">
    <property type="entry name" value="MFS general substrate transporter"/>
    <property type="match status" value="1"/>
</dbReference>
<dbReference type="Proteomes" id="UP000034090">
    <property type="component" value="Unassembled WGS sequence"/>
</dbReference>
<feature type="transmembrane region" description="Helical" evidence="7">
    <location>
        <begin position="76"/>
        <end position="92"/>
    </location>
</feature>
<keyword evidence="4 7" id="KW-0812">Transmembrane</keyword>
<keyword evidence="3" id="KW-1003">Cell membrane</keyword>
<evidence type="ECO:0000313" key="9">
    <source>
        <dbReference type="Proteomes" id="UP000034090"/>
    </source>
</evidence>
<dbReference type="PANTHER" id="PTHR43266:SF2">
    <property type="entry name" value="MAJOR FACILITATOR SUPERFAMILY (MFS) PROFILE DOMAIN-CONTAINING PROTEIN"/>
    <property type="match status" value="1"/>
</dbReference>
<feature type="transmembrane region" description="Helical" evidence="7">
    <location>
        <begin position="382"/>
        <end position="405"/>
    </location>
</feature>
<feature type="transmembrane region" description="Helical" evidence="7">
    <location>
        <begin position="223"/>
        <end position="244"/>
    </location>
</feature>
<feature type="transmembrane region" description="Helical" evidence="7">
    <location>
        <begin position="43"/>
        <end position="64"/>
    </location>
</feature>
<keyword evidence="5 7" id="KW-1133">Transmembrane helix</keyword>
<comment type="subcellular location">
    <subcellularLocation>
        <location evidence="1">Cell membrane</location>
        <topology evidence="1">Multi-pass membrane protein</topology>
    </subcellularLocation>
</comment>
<evidence type="ECO:0000256" key="7">
    <source>
        <dbReference type="SAM" id="Phobius"/>
    </source>
</evidence>
<protein>
    <submittedName>
        <fullName evidence="8">Multidrug-efflux transporter</fullName>
    </submittedName>
</protein>
<feature type="transmembrane region" description="Helical" evidence="7">
    <location>
        <begin position="320"/>
        <end position="344"/>
    </location>
</feature>
<gene>
    <name evidence="8" type="ORF">UV74_C0013G0235</name>
</gene>
<feature type="transmembrane region" description="Helical" evidence="7">
    <location>
        <begin position="161"/>
        <end position="180"/>
    </location>
</feature>
<feature type="transmembrane region" description="Helical" evidence="7">
    <location>
        <begin position="291"/>
        <end position="314"/>
    </location>
</feature>
<feature type="transmembrane region" description="Helical" evidence="7">
    <location>
        <begin position="12"/>
        <end position="37"/>
    </location>
</feature>
<evidence type="ECO:0000256" key="1">
    <source>
        <dbReference type="ARBA" id="ARBA00004651"/>
    </source>
</evidence>
<dbReference type="InterPro" id="IPR011701">
    <property type="entry name" value="MFS"/>
</dbReference>
<feature type="transmembrane region" description="Helical" evidence="7">
    <location>
        <begin position="256"/>
        <end position="279"/>
    </location>
</feature>
<dbReference type="Pfam" id="PF07690">
    <property type="entry name" value="MFS_1"/>
    <property type="match status" value="1"/>
</dbReference>
<evidence type="ECO:0000256" key="6">
    <source>
        <dbReference type="ARBA" id="ARBA00023136"/>
    </source>
</evidence>
<keyword evidence="6 7" id="KW-0472">Membrane</keyword>
<dbReference type="PANTHER" id="PTHR43266">
    <property type="entry name" value="MACROLIDE-EFFLUX PROTEIN"/>
    <property type="match status" value="1"/>
</dbReference>
<evidence type="ECO:0000256" key="4">
    <source>
        <dbReference type="ARBA" id="ARBA00022692"/>
    </source>
</evidence>
<reference evidence="8 9" key="1">
    <citation type="journal article" date="2015" name="Nature">
        <title>rRNA introns, odd ribosomes, and small enigmatic genomes across a large radiation of phyla.</title>
        <authorList>
            <person name="Brown C.T."/>
            <person name="Hug L.A."/>
            <person name="Thomas B.C."/>
            <person name="Sharon I."/>
            <person name="Castelle C.J."/>
            <person name="Singh A."/>
            <person name="Wilkins M.J."/>
            <person name="Williams K.H."/>
            <person name="Banfield J.F."/>
        </authorList>
    </citation>
    <scope>NUCLEOTIDE SEQUENCE [LARGE SCALE GENOMIC DNA]</scope>
</reference>
<organism evidence="8 9">
    <name type="scientific">Candidatus Woesebacteria bacterium GW2011_GWB1_43_14</name>
    <dbReference type="NCBI Taxonomy" id="1618578"/>
    <lineage>
        <taxon>Bacteria</taxon>
        <taxon>Candidatus Woeseibacteriota</taxon>
    </lineage>
</organism>
<dbReference type="AlphaFoldDB" id="A0A0G1GE25"/>
<name>A0A0G1GE25_9BACT</name>
<dbReference type="InterPro" id="IPR036259">
    <property type="entry name" value="MFS_trans_sf"/>
</dbReference>
<dbReference type="EMBL" id="LCFQ01000013">
    <property type="protein sequence ID" value="KKS97113.1"/>
    <property type="molecule type" value="Genomic_DNA"/>
</dbReference>
<evidence type="ECO:0000313" key="8">
    <source>
        <dbReference type="EMBL" id="KKS97113.1"/>
    </source>
</evidence>
<evidence type="ECO:0000256" key="3">
    <source>
        <dbReference type="ARBA" id="ARBA00022475"/>
    </source>
</evidence>
<dbReference type="GO" id="GO:0005886">
    <property type="term" value="C:plasma membrane"/>
    <property type="evidence" value="ECO:0007669"/>
    <property type="project" value="UniProtKB-SubCell"/>
</dbReference>
<dbReference type="Gene3D" id="1.20.1250.20">
    <property type="entry name" value="MFS general substrate transporter like domains"/>
    <property type="match status" value="1"/>
</dbReference>
<sequence length="414" mass="45476">MKISNLSNSNFRYLWGSQILSQLTVNIMTFLVLLRIYELTGSTMAASFVWVASALPAMIVGPLGAVASDLFDRRKILMITNFAQAVIIFLFALTYQRIFYLSYGVVLGYSLFNQFYTPAESSSLPILVKKQNLPQANGIFFISQQVAVLSAFAFAGLAGEAFGFGTAALLGSFFLILAFFSVSRLPSIKVETEGEVYSFEETMVQFFIKIIDGYQFIRRKKDVFYPFAFLIFLQASLTILFINLPEIGIEVIGTKPSLVGLMAIVPAGVGALVGTFLTSKLLSKKWRKKRLIEISLIVLGTGLVLMPAIVPLLGNLSGKIVAIICFFAAGVSYVSALVPSLTFLQEHTPAKYTGRVFGNFWFITSIITVLPVLFGATITEIFGVQVLMVVMGGITLSMLGLLHYYMPIIFKNGV</sequence>
<feature type="transmembrane region" description="Helical" evidence="7">
    <location>
        <begin position="356"/>
        <end position="376"/>
    </location>
</feature>